<accession>A0A2P6MGQ9</accession>
<evidence type="ECO:0000313" key="1">
    <source>
        <dbReference type="EMBL" id="PRO65461.1"/>
    </source>
</evidence>
<reference evidence="1 2" key="1">
    <citation type="submission" date="2018-03" db="EMBL/GenBank/DDBJ databases">
        <title>Bacillus urumqiensis sp. nov., a moderately haloalkaliphilic bacterium isolated from a salt lake.</title>
        <authorList>
            <person name="Zhao B."/>
            <person name="Liao Z."/>
        </authorList>
    </citation>
    <scope>NUCLEOTIDE SEQUENCE [LARGE SCALE GENOMIC DNA]</scope>
    <source>
        <strain evidence="1 2">BZ-SZ-XJ18</strain>
    </source>
</reference>
<evidence type="ECO:0000313" key="2">
    <source>
        <dbReference type="Proteomes" id="UP000243650"/>
    </source>
</evidence>
<name>A0A2P6MGQ9_ALKUR</name>
<proteinExistence type="predicted"/>
<dbReference type="AlphaFoldDB" id="A0A2P6MGQ9"/>
<gene>
    <name evidence="1" type="ORF">C6I21_09910</name>
</gene>
<dbReference type="EMBL" id="PVNS01000008">
    <property type="protein sequence ID" value="PRO65461.1"/>
    <property type="molecule type" value="Genomic_DNA"/>
</dbReference>
<protein>
    <submittedName>
        <fullName evidence="1">Uncharacterized protein</fullName>
    </submittedName>
</protein>
<dbReference type="RefSeq" id="WP_105959300.1">
    <property type="nucleotide sequence ID" value="NZ_PVNS01000008.1"/>
</dbReference>
<keyword evidence="2" id="KW-1185">Reference proteome</keyword>
<organism evidence="1 2">
    <name type="scientific">Alkalicoccus urumqiensis</name>
    <name type="common">Bacillus urumqiensis</name>
    <dbReference type="NCBI Taxonomy" id="1548213"/>
    <lineage>
        <taxon>Bacteria</taxon>
        <taxon>Bacillati</taxon>
        <taxon>Bacillota</taxon>
        <taxon>Bacilli</taxon>
        <taxon>Bacillales</taxon>
        <taxon>Bacillaceae</taxon>
        <taxon>Alkalicoccus</taxon>
    </lineage>
</organism>
<dbReference type="Proteomes" id="UP000243650">
    <property type="component" value="Unassembled WGS sequence"/>
</dbReference>
<comment type="caution">
    <text evidence="1">The sequence shown here is derived from an EMBL/GenBank/DDBJ whole genome shotgun (WGS) entry which is preliminary data.</text>
</comment>
<sequence>MKRMIDTTREAGSLSTVESAVFLLEAMLEAESGESGEEQSVLQKMLEEKALDQEDRILLNEMMDRLKERLAGETVVEEQETDS</sequence>